<dbReference type="EMBL" id="BARV01027535">
    <property type="protein sequence ID" value="GAI38395.1"/>
    <property type="molecule type" value="Genomic_DNA"/>
</dbReference>
<evidence type="ECO:0000313" key="1">
    <source>
        <dbReference type="EMBL" id="GAI38395.1"/>
    </source>
</evidence>
<organism evidence="1">
    <name type="scientific">marine sediment metagenome</name>
    <dbReference type="NCBI Taxonomy" id="412755"/>
    <lineage>
        <taxon>unclassified sequences</taxon>
        <taxon>metagenomes</taxon>
        <taxon>ecological metagenomes</taxon>
    </lineage>
</organism>
<gene>
    <name evidence="1" type="ORF">S06H3_44295</name>
</gene>
<name>X1PHA7_9ZZZZ</name>
<feature type="non-terminal residue" evidence="1">
    <location>
        <position position="1"/>
    </location>
</feature>
<dbReference type="AlphaFoldDB" id="X1PHA7"/>
<comment type="caution">
    <text evidence="1">The sequence shown here is derived from an EMBL/GenBank/DDBJ whole genome shotgun (WGS) entry which is preliminary data.</text>
</comment>
<sequence length="261" mass="28517">DLDAEHADLGTKIIPGKVFSDQKFTSQEFSASGKVLKEEKATGIIRVYNAYSTSARTLIPSRFVSAEGKLFRSVKKIVIPGGRYEKGKFIPGEMDVEVQAAEAGPDYNIGPSTFALPALAGTSLYTAIYGRSFSPMTGGFKGEVSQVTQEDLEKAENVLAEELKKESREFLKSTLPTDFVLLDKTISQEIVEIDSSVEAGVEVESFNLQIKVKSEGLGFKKSDMENFAKNCISLDIPEGKKIQEESLEINYSSESIDLESG</sequence>
<reference evidence="1" key="1">
    <citation type="journal article" date="2014" name="Front. Microbiol.">
        <title>High frequency of phylogenetically diverse reductive dehalogenase-homologous genes in deep subseafloor sedimentary metagenomes.</title>
        <authorList>
            <person name="Kawai M."/>
            <person name="Futagami T."/>
            <person name="Toyoda A."/>
            <person name="Takaki Y."/>
            <person name="Nishi S."/>
            <person name="Hori S."/>
            <person name="Arai W."/>
            <person name="Tsubouchi T."/>
            <person name="Morono Y."/>
            <person name="Uchiyama I."/>
            <person name="Ito T."/>
            <person name="Fujiyama A."/>
            <person name="Inagaki F."/>
            <person name="Takami H."/>
        </authorList>
    </citation>
    <scope>NUCLEOTIDE SEQUENCE</scope>
    <source>
        <strain evidence="1">Expedition CK06-06</strain>
    </source>
</reference>
<proteinExistence type="predicted"/>
<accession>X1PHA7</accession>
<protein>
    <submittedName>
        <fullName evidence="1">Uncharacterized protein</fullName>
    </submittedName>
</protein>
<feature type="non-terminal residue" evidence="1">
    <location>
        <position position="261"/>
    </location>
</feature>